<dbReference type="PANTHER" id="PTHR42085:SF1">
    <property type="entry name" value="F-BOX DOMAIN-CONTAINING PROTEIN"/>
    <property type="match status" value="1"/>
</dbReference>
<sequence length="312" mass="36057">MSQLLARTKASQSPLLRLCGEIRNRIFEYALTSSTPLHHSLDTQTPRFAVTMVPVPQFLLNISQHPILIEENVLRDLNLRQHPEFNQLKYVNKQLYAETAGLEIQYNTILFSPQMMPHQSALHQKTAEQCFLYFLAPMEASKMSWLTTVIIDSRRHCLAMLNANAPLMPDLPAIVLLCKTNPDIKVRYQFRNWEFDCYRAEASMNFLSAGVALTVALKGTEAGKQVLEKLLDTSRIWVHGLAREANHWRETWYIRHLLKGVKNFAFWPTAIATDISRYIPRDGEIRNIGKERLTQWEYYANSWIEHGIDASE</sequence>
<organism evidence="1 2">
    <name type="scientific">Cucurbitaria berberidis CBS 394.84</name>
    <dbReference type="NCBI Taxonomy" id="1168544"/>
    <lineage>
        <taxon>Eukaryota</taxon>
        <taxon>Fungi</taxon>
        <taxon>Dikarya</taxon>
        <taxon>Ascomycota</taxon>
        <taxon>Pezizomycotina</taxon>
        <taxon>Dothideomycetes</taxon>
        <taxon>Pleosporomycetidae</taxon>
        <taxon>Pleosporales</taxon>
        <taxon>Pleosporineae</taxon>
        <taxon>Cucurbitariaceae</taxon>
        <taxon>Cucurbitaria</taxon>
    </lineage>
</organism>
<dbReference type="PANTHER" id="PTHR42085">
    <property type="entry name" value="F-BOX DOMAIN-CONTAINING PROTEIN"/>
    <property type="match status" value="1"/>
</dbReference>
<dbReference type="InterPro" id="IPR038883">
    <property type="entry name" value="AN11006-like"/>
</dbReference>
<dbReference type="RefSeq" id="XP_040791172.1">
    <property type="nucleotide sequence ID" value="XM_040936671.1"/>
</dbReference>
<gene>
    <name evidence="1" type="ORF">K460DRAFT_403891</name>
</gene>
<accession>A0A9P4GND6</accession>
<proteinExistence type="predicted"/>
<comment type="caution">
    <text evidence="1">The sequence shown here is derived from an EMBL/GenBank/DDBJ whole genome shotgun (WGS) entry which is preliminary data.</text>
</comment>
<dbReference type="GeneID" id="63853921"/>
<evidence type="ECO:0000313" key="1">
    <source>
        <dbReference type="EMBL" id="KAF1848609.1"/>
    </source>
</evidence>
<keyword evidence="2" id="KW-1185">Reference proteome</keyword>
<dbReference type="EMBL" id="ML976615">
    <property type="protein sequence ID" value="KAF1848609.1"/>
    <property type="molecule type" value="Genomic_DNA"/>
</dbReference>
<dbReference type="OrthoDB" id="3763763at2759"/>
<dbReference type="Proteomes" id="UP000800039">
    <property type="component" value="Unassembled WGS sequence"/>
</dbReference>
<evidence type="ECO:0000313" key="2">
    <source>
        <dbReference type="Proteomes" id="UP000800039"/>
    </source>
</evidence>
<dbReference type="AlphaFoldDB" id="A0A9P4GND6"/>
<reference evidence="1" key="1">
    <citation type="submission" date="2020-01" db="EMBL/GenBank/DDBJ databases">
        <authorList>
            <consortium name="DOE Joint Genome Institute"/>
            <person name="Haridas S."/>
            <person name="Albert R."/>
            <person name="Binder M."/>
            <person name="Bloem J."/>
            <person name="Labutti K."/>
            <person name="Salamov A."/>
            <person name="Andreopoulos B."/>
            <person name="Baker S.E."/>
            <person name="Barry K."/>
            <person name="Bills G."/>
            <person name="Bluhm B.H."/>
            <person name="Cannon C."/>
            <person name="Castanera R."/>
            <person name="Culley D.E."/>
            <person name="Daum C."/>
            <person name="Ezra D."/>
            <person name="Gonzalez J.B."/>
            <person name="Henrissat B."/>
            <person name="Kuo A."/>
            <person name="Liang C."/>
            <person name="Lipzen A."/>
            <person name="Lutzoni F."/>
            <person name="Magnuson J."/>
            <person name="Mondo S."/>
            <person name="Nolan M."/>
            <person name="Ohm R."/>
            <person name="Pangilinan J."/>
            <person name="Park H.-J."/>
            <person name="Ramirez L."/>
            <person name="Alfaro M."/>
            <person name="Sun H."/>
            <person name="Tritt A."/>
            <person name="Yoshinaga Y."/>
            <person name="Zwiers L.-H."/>
            <person name="Turgeon B.G."/>
            <person name="Goodwin S.B."/>
            <person name="Spatafora J.W."/>
            <person name="Crous P.W."/>
            <person name="Grigoriev I.V."/>
        </authorList>
    </citation>
    <scope>NUCLEOTIDE SEQUENCE</scope>
    <source>
        <strain evidence="1">CBS 394.84</strain>
    </source>
</reference>
<name>A0A9P4GND6_9PLEO</name>
<protein>
    <submittedName>
        <fullName evidence="1">Uncharacterized protein</fullName>
    </submittedName>
</protein>